<protein>
    <recommendedName>
        <fullName evidence="9">Poly(A) polymerase</fullName>
    </recommendedName>
</protein>
<gene>
    <name evidence="7" type="ORF">HHK36_002833</name>
</gene>
<keyword evidence="8" id="KW-1185">Reference proteome</keyword>
<dbReference type="GO" id="GO:0003723">
    <property type="term" value="F:RNA binding"/>
    <property type="evidence" value="ECO:0007669"/>
    <property type="project" value="UniProtKB-KW"/>
</dbReference>
<evidence type="ECO:0000256" key="4">
    <source>
        <dbReference type="RuleBase" id="RU003953"/>
    </source>
</evidence>
<name>A0A834ZQ57_TETSI</name>
<dbReference type="Pfam" id="PF12627">
    <property type="entry name" value="PolyA_pol_RNAbd"/>
    <property type="match status" value="1"/>
</dbReference>
<dbReference type="CDD" id="cd05398">
    <property type="entry name" value="NT_ClassII-CCAase"/>
    <property type="match status" value="1"/>
</dbReference>
<sequence length="417" mass="47907">MSISVRANRVFLRLKTLIFNLQRSNHSLVEGGGSKTRFYGDIALDSAAEKSPVDISMWKKLDSRIFGLSMSMISSPSWIVLKILQGEGGFEAYLVGGCVRDLLLNKTPKDYDVITTAGLTQIRKQFHRAEIVGRRFPICRVHVKGSVIEVSSFETVAEHAKEKETILLSQIPTGCDVKDFVRWRNCMHRDFTINSLFYDPFLNKIYDYVNGMMDLSSLKLRTVIPAWLSFREDHARILRGLRIAARLGLSFSKETDKAIQNLSSSIMNLDKSRLMMELNFMLSYGASESSLHLLWKFNLLKIILPIHAAHLAQKASNQYAQRSDMLMKLFFNMDKLLACDRPCHCGLWTKIGHRTILLYLNSLLFSWMKIGVRTILLNLSTFCSCFGRRLTNEHFTRFWQFAPVRDKDWPSNHFARS</sequence>
<evidence type="ECO:0000313" key="7">
    <source>
        <dbReference type="EMBL" id="KAF8410307.1"/>
    </source>
</evidence>
<evidence type="ECO:0008006" key="9">
    <source>
        <dbReference type="Google" id="ProtNLM"/>
    </source>
</evidence>
<keyword evidence="4" id="KW-0694">RNA-binding</keyword>
<dbReference type="GO" id="GO:0001680">
    <property type="term" value="P:tRNA 3'-terminal CCA addition"/>
    <property type="evidence" value="ECO:0007669"/>
    <property type="project" value="UniProtKB-ARBA"/>
</dbReference>
<dbReference type="PANTHER" id="PTHR43051">
    <property type="entry name" value="POLYNUCLEOTIDE ADENYLYLTRANSFERASE FAMILY PROTEIN"/>
    <property type="match status" value="1"/>
</dbReference>
<dbReference type="GO" id="GO:0000166">
    <property type="term" value="F:nucleotide binding"/>
    <property type="evidence" value="ECO:0007669"/>
    <property type="project" value="UniProtKB-KW"/>
</dbReference>
<dbReference type="SUPFAM" id="SSF81891">
    <property type="entry name" value="Poly A polymerase C-terminal region-like"/>
    <property type="match status" value="1"/>
</dbReference>
<dbReference type="OMA" id="MRIRDEW"/>
<keyword evidence="2 4" id="KW-0808">Transferase</keyword>
<dbReference type="PANTHER" id="PTHR43051:SF1">
    <property type="entry name" value="POLYNUCLEOTIDE ADENYLYLTRANSFERASE FAMILY PROTEIN"/>
    <property type="match status" value="1"/>
</dbReference>
<feature type="domain" description="Poly A polymerase head" evidence="5">
    <location>
        <begin position="92"/>
        <end position="220"/>
    </location>
</feature>
<dbReference type="GO" id="GO:0016779">
    <property type="term" value="F:nucleotidyltransferase activity"/>
    <property type="evidence" value="ECO:0007669"/>
    <property type="project" value="InterPro"/>
</dbReference>
<evidence type="ECO:0000256" key="1">
    <source>
        <dbReference type="ARBA" id="ARBA00007265"/>
    </source>
</evidence>
<evidence type="ECO:0000259" key="6">
    <source>
        <dbReference type="Pfam" id="PF12627"/>
    </source>
</evidence>
<reference evidence="7 8" key="1">
    <citation type="submission" date="2020-04" db="EMBL/GenBank/DDBJ databases">
        <title>Plant Genome Project.</title>
        <authorList>
            <person name="Zhang R.-G."/>
        </authorList>
    </citation>
    <scope>NUCLEOTIDE SEQUENCE [LARGE SCALE GENOMIC DNA]</scope>
    <source>
        <strain evidence="7">YNK0</strain>
        <tissue evidence="7">Leaf</tissue>
    </source>
</reference>
<comment type="similarity">
    <text evidence="1 4">Belongs to the tRNA nucleotidyltransferase/poly(A) polymerase family.</text>
</comment>
<dbReference type="Gene3D" id="1.10.3090.10">
    <property type="entry name" value="cca-adding enzyme, domain 2"/>
    <property type="match status" value="1"/>
</dbReference>
<evidence type="ECO:0000256" key="3">
    <source>
        <dbReference type="ARBA" id="ARBA00022741"/>
    </source>
</evidence>
<dbReference type="SUPFAM" id="SSF81301">
    <property type="entry name" value="Nucleotidyltransferase"/>
    <property type="match status" value="1"/>
</dbReference>
<dbReference type="InterPro" id="IPR052191">
    <property type="entry name" value="tRNA_ntf/polyA_polymerase_I"/>
</dbReference>
<dbReference type="InterPro" id="IPR043519">
    <property type="entry name" value="NT_sf"/>
</dbReference>
<evidence type="ECO:0000256" key="2">
    <source>
        <dbReference type="ARBA" id="ARBA00022679"/>
    </source>
</evidence>
<accession>A0A834ZQ57</accession>
<dbReference type="Gene3D" id="3.30.460.10">
    <property type="entry name" value="Beta Polymerase, domain 2"/>
    <property type="match status" value="1"/>
</dbReference>
<dbReference type="OrthoDB" id="445712at2759"/>
<evidence type="ECO:0000313" key="8">
    <source>
        <dbReference type="Proteomes" id="UP000655225"/>
    </source>
</evidence>
<feature type="domain" description="tRNA nucleotidyltransferase/poly(A) polymerase RNA and SrmB- binding" evidence="6">
    <location>
        <begin position="248"/>
        <end position="309"/>
    </location>
</feature>
<organism evidence="7 8">
    <name type="scientific">Tetracentron sinense</name>
    <name type="common">Spur-leaf</name>
    <dbReference type="NCBI Taxonomy" id="13715"/>
    <lineage>
        <taxon>Eukaryota</taxon>
        <taxon>Viridiplantae</taxon>
        <taxon>Streptophyta</taxon>
        <taxon>Embryophyta</taxon>
        <taxon>Tracheophyta</taxon>
        <taxon>Spermatophyta</taxon>
        <taxon>Magnoliopsida</taxon>
        <taxon>Trochodendrales</taxon>
        <taxon>Trochodendraceae</taxon>
        <taxon>Tetracentron</taxon>
    </lineage>
</organism>
<keyword evidence="3" id="KW-0547">Nucleotide-binding</keyword>
<proteinExistence type="inferred from homology"/>
<dbReference type="EMBL" id="JABCRI010000002">
    <property type="protein sequence ID" value="KAF8410307.1"/>
    <property type="molecule type" value="Genomic_DNA"/>
</dbReference>
<dbReference type="InterPro" id="IPR002646">
    <property type="entry name" value="PolA_pol_head_dom"/>
</dbReference>
<dbReference type="InterPro" id="IPR032828">
    <property type="entry name" value="PolyA_RNA-bd"/>
</dbReference>
<comment type="caution">
    <text evidence="7">The sequence shown here is derived from an EMBL/GenBank/DDBJ whole genome shotgun (WGS) entry which is preliminary data.</text>
</comment>
<dbReference type="AlphaFoldDB" id="A0A834ZQ57"/>
<dbReference type="Proteomes" id="UP000655225">
    <property type="component" value="Unassembled WGS sequence"/>
</dbReference>
<dbReference type="Pfam" id="PF01743">
    <property type="entry name" value="PolyA_pol"/>
    <property type="match status" value="1"/>
</dbReference>
<evidence type="ECO:0000259" key="5">
    <source>
        <dbReference type="Pfam" id="PF01743"/>
    </source>
</evidence>